<dbReference type="SUPFAM" id="SSF46785">
    <property type="entry name" value="Winged helix' DNA-binding domain"/>
    <property type="match status" value="1"/>
</dbReference>
<dbReference type="Gene3D" id="1.10.10.10">
    <property type="entry name" value="Winged helix-like DNA-binding domain superfamily/Winged helix DNA-binding domain"/>
    <property type="match status" value="1"/>
</dbReference>
<evidence type="ECO:0000313" key="1">
    <source>
        <dbReference type="EMBL" id="RBO93164.1"/>
    </source>
</evidence>
<proteinExistence type="predicted"/>
<comment type="caution">
    <text evidence="1">The sequence shown here is derived from an EMBL/GenBank/DDBJ whole genome shotgun (WGS) entry which is preliminary data.</text>
</comment>
<dbReference type="InterPro" id="IPR036388">
    <property type="entry name" value="WH-like_DNA-bd_sf"/>
</dbReference>
<name>A0A366DV94_9BACI</name>
<dbReference type="InterPro" id="IPR036390">
    <property type="entry name" value="WH_DNA-bd_sf"/>
</dbReference>
<protein>
    <submittedName>
        <fullName evidence="1">PadR family transcriptional regulator</fullName>
    </submittedName>
</protein>
<dbReference type="Proteomes" id="UP000252254">
    <property type="component" value="Unassembled WGS sequence"/>
</dbReference>
<organism evidence="1 2">
    <name type="scientific">Paraliobacillus ryukyuensis</name>
    <dbReference type="NCBI Taxonomy" id="200904"/>
    <lineage>
        <taxon>Bacteria</taxon>
        <taxon>Bacillati</taxon>
        <taxon>Bacillota</taxon>
        <taxon>Bacilli</taxon>
        <taxon>Bacillales</taxon>
        <taxon>Bacillaceae</taxon>
        <taxon>Paraliobacillus</taxon>
    </lineage>
</organism>
<accession>A0A366DV94</accession>
<gene>
    <name evidence="1" type="ORF">DES48_11330</name>
</gene>
<sequence>MYTLLHLLENKELITSEWKSEKKYYSLMKKGVKYLAAYKQAGSNNPMFLKHLLEEVSL</sequence>
<dbReference type="EMBL" id="QNRI01000013">
    <property type="protein sequence ID" value="RBO93164.1"/>
    <property type="molecule type" value="Genomic_DNA"/>
</dbReference>
<evidence type="ECO:0000313" key="2">
    <source>
        <dbReference type="Proteomes" id="UP000252254"/>
    </source>
</evidence>
<keyword evidence="2" id="KW-1185">Reference proteome</keyword>
<dbReference type="AlphaFoldDB" id="A0A366DV94"/>
<reference evidence="1 2" key="1">
    <citation type="submission" date="2018-06" db="EMBL/GenBank/DDBJ databases">
        <title>Genomic Encyclopedia of Type Strains, Phase IV (KMG-IV): sequencing the most valuable type-strain genomes for metagenomic binning, comparative biology and taxonomic classification.</title>
        <authorList>
            <person name="Goeker M."/>
        </authorList>
    </citation>
    <scope>NUCLEOTIDE SEQUENCE [LARGE SCALE GENOMIC DNA]</scope>
    <source>
        <strain evidence="1 2">DSM 15140</strain>
    </source>
</reference>